<dbReference type="InterPro" id="IPR058240">
    <property type="entry name" value="rSAM_sf"/>
</dbReference>
<dbReference type="InterPro" id="IPR004559">
    <property type="entry name" value="HemW-like"/>
</dbReference>
<keyword evidence="3" id="KW-0349">Heme</keyword>
<evidence type="ECO:0000256" key="3">
    <source>
        <dbReference type="RuleBase" id="RU364116"/>
    </source>
</evidence>
<comment type="function">
    <text evidence="3">Probably acts as a heme chaperone, transferring heme to an unknown acceptor. Binds one molecule of heme per monomer, possibly covalently. Binds 1 [4Fe-4S] cluster. The cluster is coordinated with 3 cysteines and an exchangeable S-adenosyl-L-methionine.</text>
</comment>
<reference evidence="6" key="1">
    <citation type="journal article" date="2019" name="Microbiology">
        <title>Complete Genome Sequence of an Uncultured Bacterium of the Candidate Phylum Bipolaricaulota.</title>
        <authorList>
            <person name="Kadnikov V.V."/>
            <person name="Mardanov A.V."/>
            <person name="Beletsky A.V."/>
            <person name="Frank Y.A."/>
            <person name="Karnachuk O.V."/>
            <person name="Ravin N.V."/>
        </authorList>
    </citation>
    <scope>NUCLEOTIDE SEQUENCE [LARGE SCALE GENOMIC DNA]</scope>
</reference>
<dbReference type="SFLD" id="SFLDG01065">
    <property type="entry name" value="anaerobic_coproporphyrinogen-I"/>
    <property type="match status" value="1"/>
</dbReference>
<dbReference type="SFLD" id="SFLDF00288">
    <property type="entry name" value="HemN-like__clustered_with_nucl"/>
    <property type="match status" value="1"/>
</dbReference>
<dbReference type="SMART" id="SM00729">
    <property type="entry name" value="Elp3"/>
    <property type="match status" value="1"/>
</dbReference>
<keyword evidence="6" id="KW-1185">Reference proteome</keyword>
<dbReference type="Pfam" id="PF06969">
    <property type="entry name" value="HemN_C"/>
    <property type="match status" value="1"/>
</dbReference>
<dbReference type="GO" id="GO:0006779">
    <property type="term" value="P:porphyrin-containing compound biosynthetic process"/>
    <property type="evidence" value="ECO:0007669"/>
    <property type="project" value="InterPro"/>
</dbReference>
<dbReference type="KEGG" id="salq:SYNTR_1407"/>
<comment type="subcellular location">
    <subcellularLocation>
        <location evidence="3">Cytoplasm</location>
    </subcellularLocation>
</comment>
<dbReference type="NCBIfam" id="TIGR00539">
    <property type="entry name" value="hemN_rel"/>
    <property type="match status" value="1"/>
</dbReference>
<dbReference type="SUPFAM" id="SSF102114">
    <property type="entry name" value="Radical SAM enzymes"/>
    <property type="match status" value="1"/>
</dbReference>
<sequence length="382" mass="44357">MIKETKKGIYIHIPFCVQKCFYCDFYSVSLKDEEILNDYLKCLIYELKTKSQDFSYTSIESIYIGGGTPSLLSSDQLNMMLNTIKNYYKVDSNSEITMEANPQSLDLTKLISIKQAGVNRISLGVQSFFSKELELLGRIHSTKDIYNVVENLHKTFDNFNIDLIYGLPNQSLNDWIKNLKLAIDCSPKHISTYLLQLEPNTVLGKKVEKNELQLLDQLFESQMYYKCIEYLQSNSFKHYEISNFACSGFESKHNLIYWDARYYLGFGAGAVSFIDNKRIMNETNYINYIDQVNKTGRSKEQILETMTEDELLVDAIILGLRKTKGINRSDFLNRFNQDILVKYKKIIDKCIENNLLNYKDGYLFLTKEGYFLSNSVFCQFLG</sequence>
<proteinExistence type="inferred from homology"/>
<dbReference type="PANTHER" id="PTHR13932">
    <property type="entry name" value="COPROPORPHYRINIGEN III OXIDASE"/>
    <property type="match status" value="1"/>
</dbReference>
<dbReference type="InterPro" id="IPR010723">
    <property type="entry name" value="HemN_C"/>
</dbReference>
<dbReference type="AlphaFoldDB" id="A0A6I6DI96"/>
<dbReference type="GO" id="GO:0046872">
    <property type="term" value="F:metal ion binding"/>
    <property type="evidence" value="ECO:0007669"/>
    <property type="project" value="UniProtKB-UniRule"/>
</dbReference>
<organism evidence="5 6">
    <name type="scientific">Candidatus Syntrophocurvum alkaliphilum</name>
    <dbReference type="NCBI Taxonomy" id="2293317"/>
    <lineage>
        <taxon>Bacteria</taxon>
        <taxon>Bacillati</taxon>
        <taxon>Bacillota</taxon>
        <taxon>Clostridia</taxon>
        <taxon>Eubacteriales</taxon>
        <taxon>Syntrophomonadaceae</taxon>
        <taxon>Candidatus Syntrophocurvum</taxon>
    </lineage>
</organism>
<dbReference type="OrthoDB" id="9808022at2"/>
<dbReference type="InterPro" id="IPR006638">
    <property type="entry name" value="Elp3/MiaA/NifB-like_rSAM"/>
</dbReference>
<dbReference type="GO" id="GO:0005737">
    <property type="term" value="C:cytoplasm"/>
    <property type="evidence" value="ECO:0007669"/>
    <property type="project" value="UniProtKB-SubCell"/>
</dbReference>
<keyword evidence="3" id="KW-0949">S-adenosyl-L-methionine</keyword>
<dbReference type="Proteomes" id="UP000426444">
    <property type="component" value="Chromosome"/>
</dbReference>
<keyword evidence="3" id="KW-0963">Cytoplasm</keyword>
<evidence type="ECO:0000313" key="6">
    <source>
        <dbReference type="Proteomes" id="UP000426444"/>
    </source>
</evidence>
<evidence type="ECO:0000313" key="5">
    <source>
        <dbReference type="EMBL" id="QGU00001.1"/>
    </source>
</evidence>
<dbReference type="Pfam" id="PF04055">
    <property type="entry name" value="Radical_SAM"/>
    <property type="match status" value="1"/>
</dbReference>
<name>A0A6I6DI96_9FIRM</name>
<comment type="similarity">
    <text evidence="1">Belongs to the anaerobic coproporphyrinogen-III oxidase family. HemW subfamily.</text>
</comment>
<evidence type="ECO:0000256" key="1">
    <source>
        <dbReference type="ARBA" id="ARBA00006100"/>
    </source>
</evidence>
<accession>A0A6I6DI96</accession>
<dbReference type="SFLD" id="SFLDS00029">
    <property type="entry name" value="Radical_SAM"/>
    <property type="match status" value="1"/>
</dbReference>
<gene>
    <name evidence="5" type="ORF">SYNTR_1407</name>
</gene>
<dbReference type="SFLD" id="SFLDF00562">
    <property type="entry name" value="HemN-like__clustered_with_heat"/>
    <property type="match status" value="1"/>
</dbReference>
<keyword evidence="3" id="KW-0479">Metal-binding</keyword>
<dbReference type="RefSeq" id="WP_156203837.1">
    <property type="nucleotide sequence ID" value="NZ_CP046457.1"/>
</dbReference>
<dbReference type="GO" id="GO:0051539">
    <property type="term" value="F:4 iron, 4 sulfur cluster binding"/>
    <property type="evidence" value="ECO:0007669"/>
    <property type="project" value="UniProtKB-UniRule"/>
</dbReference>
<keyword evidence="3" id="KW-0004">4Fe-4S</keyword>
<dbReference type="PROSITE" id="PS51918">
    <property type="entry name" value="RADICAL_SAM"/>
    <property type="match status" value="1"/>
</dbReference>
<keyword evidence="3" id="KW-0408">Iron</keyword>
<feature type="domain" description="Radical SAM core" evidence="4">
    <location>
        <begin position="1"/>
        <end position="237"/>
    </location>
</feature>
<dbReference type="EMBL" id="CP046457">
    <property type="protein sequence ID" value="QGU00001.1"/>
    <property type="molecule type" value="Genomic_DNA"/>
</dbReference>
<dbReference type="InterPro" id="IPR007197">
    <property type="entry name" value="rSAM"/>
</dbReference>
<dbReference type="PANTHER" id="PTHR13932:SF5">
    <property type="entry name" value="RADICAL S-ADENOSYL METHIONINE DOMAIN-CONTAINING PROTEIN 1, MITOCHONDRIAL"/>
    <property type="match status" value="1"/>
</dbReference>
<dbReference type="InterPro" id="IPR034505">
    <property type="entry name" value="Coproporphyrinogen-III_oxidase"/>
</dbReference>
<protein>
    <recommendedName>
        <fullName evidence="2 3">Heme chaperone HemW</fullName>
    </recommendedName>
</protein>
<dbReference type="Gene3D" id="3.30.750.200">
    <property type="match status" value="1"/>
</dbReference>
<dbReference type="GO" id="GO:0004109">
    <property type="term" value="F:coproporphyrinogen oxidase activity"/>
    <property type="evidence" value="ECO:0007669"/>
    <property type="project" value="InterPro"/>
</dbReference>
<keyword evidence="3" id="KW-0143">Chaperone</keyword>
<evidence type="ECO:0000256" key="2">
    <source>
        <dbReference type="ARBA" id="ARBA00017228"/>
    </source>
</evidence>
<keyword evidence="3" id="KW-0411">Iron-sulfur</keyword>
<evidence type="ECO:0000259" key="4">
    <source>
        <dbReference type="PROSITE" id="PS51918"/>
    </source>
</evidence>